<evidence type="ECO:0000256" key="2">
    <source>
        <dbReference type="ARBA" id="ARBA00022448"/>
    </source>
</evidence>
<comment type="similarity">
    <text evidence="6">Belongs to the binding-protein-dependent transport system permease family.</text>
</comment>
<dbReference type="EMBL" id="JBHSBV010000004">
    <property type="protein sequence ID" value="MFC4201644.1"/>
    <property type="molecule type" value="Genomic_DNA"/>
</dbReference>
<feature type="transmembrane region" description="Helical" evidence="6">
    <location>
        <begin position="35"/>
        <end position="55"/>
    </location>
</feature>
<dbReference type="Pfam" id="PF12911">
    <property type="entry name" value="OppC_N"/>
    <property type="match status" value="1"/>
</dbReference>
<evidence type="ECO:0000259" key="7">
    <source>
        <dbReference type="PROSITE" id="PS50928"/>
    </source>
</evidence>
<keyword evidence="2 6" id="KW-0813">Transport</keyword>
<evidence type="ECO:0000313" key="8">
    <source>
        <dbReference type="EMBL" id="MFC4201644.1"/>
    </source>
</evidence>
<keyword evidence="9" id="KW-1185">Reference proteome</keyword>
<keyword evidence="3 6" id="KW-0812">Transmembrane</keyword>
<evidence type="ECO:0000256" key="5">
    <source>
        <dbReference type="ARBA" id="ARBA00023136"/>
    </source>
</evidence>
<evidence type="ECO:0000256" key="4">
    <source>
        <dbReference type="ARBA" id="ARBA00022989"/>
    </source>
</evidence>
<proteinExistence type="inferred from homology"/>
<feature type="transmembrane region" description="Helical" evidence="6">
    <location>
        <begin position="99"/>
        <end position="123"/>
    </location>
</feature>
<comment type="caution">
    <text evidence="8">The sequence shown here is derived from an EMBL/GenBank/DDBJ whole genome shotgun (WGS) entry which is preliminary data.</text>
</comment>
<dbReference type="InterPro" id="IPR050366">
    <property type="entry name" value="BP-dependent_transpt_permease"/>
</dbReference>
<feature type="transmembrane region" description="Helical" evidence="6">
    <location>
        <begin position="261"/>
        <end position="283"/>
    </location>
</feature>
<feature type="domain" description="ABC transmembrane type-1" evidence="7">
    <location>
        <begin position="99"/>
        <end position="283"/>
    </location>
</feature>
<feature type="transmembrane region" description="Helical" evidence="6">
    <location>
        <begin position="143"/>
        <end position="169"/>
    </location>
</feature>
<evidence type="ECO:0000256" key="6">
    <source>
        <dbReference type="RuleBase" id="RU363032"/>
    </source>
</evidence>
<dbReference type="InterPro" id="IPR000515">
    <property type="entry name" value="MetI-like"/>
</dbReference>
<keyword evidence="5 6" id="KW-0472">Membrane</keyword>
<accession>A0ABV8NYQ2</accession>
<dbReference type="InterPro" id="IPR025966">
    <property type="entry name" value="OppC_N"/>
</dbReference>
<organism evidence="8 9">
    <name type="scientific">Candidimonas humi</name>
    <dbReference type="NCBI Taxonomy" id="683355"/>
    <lineage>
        <taxon>Bacteria</taxon>
        <taxon>Pseudomonadati</taxon>
        <taxon>Pseudomonadota</taxon>
        <taxon>Betaproteobacteria</taxon>
        <taxon>Burkholderiales</taxon>
        <taxon>Alcaligenaceae</taxon>
        <taxon>Candidimonas</taxon>
    </lineage>
</organism>
<dbReference type="RefSeq" id="WP_217965556.1">
    <property type="nucleotide sequence ID" value="NZ_JAHTBN010000007.1"/>
</dbReference>
<dbReference type="CDD" id="cd06261">
    <property type="entry name" value="TM_PBP2"/>
    <property type="match status" value="1"/>
</dbReference>
<evidence type="ECO:0000313" key="9">
    <source>
        <dbReference type="Proteomes" id="UP001595848"/>
    </source>
</evidence>
<feature type="transmembrane region" description="Helical" evidence="6">
    <location>
        <begin position="215"/>
        <end position="238"/>
    </location>
</feature>
<dbReference type="Pfam" id="PF00528">
    <property type="entry name" value="BPD_transp_1"/>
    <property type="match status" value="1"/>
</dbReference>
<comment type="subcellular location">
    <subcellularLocation>
        <location evidence="1 6">Cell membrane</location>
        <topology evidence="1 6">Multi-pass membrane protein</topology>
    </subcellularLocation>
</comment>
<gene>
    <name evidence="8" type="ORF">ACFOY1_11830</name>
</gene>
<dbReference type="PANTHER" id="PTHR43386:SF1">
    <property type="entry name" value="D,D-DIPEPTIDE TRANSPORT SYSTEM PERMEASE PROTEIN DDPC-RELATED"/>
    <property type="match status" value="1"/>
</dbReference>
<protein>
    <submittedName>
        <fullName evidence="8">ABC transporter permease</fullName>
    </submittedName>
</protein>
<evidence type="ECO:0000256" key="3">
    <source>
        <dbReference type="ARBA" id="ARBA00022692"/>
    </source>
</evidence>
<dbReference type="PROSITE" id="PS50928">
    <property type="entry name" value="ABC_TM1"/>
    <property type="match status" value="1"/>
</dbReference>
<reference evidence="9" key="1">
    <citation type="journal article" date="2019" name="Int. J. Syst. Evol. Microbiol.">
        <title>The Global Catalogue of Microorganisms (GCM) 10K type strain sequencing project: providing services to taxonomists for standard genome sequencing and annotation.</title>
        <authorList>
            <consortium name="The Broad Institute Genomics Platform"/>
            <consortium name="The Broad Institute Genome Sequencing Center for Infectious Disease"/>
            <person name="Wu L."/>
            <person name="Ma J."/>
        </authorList>
    </citation>
    <scope>NUCLEOTIDE SEQUENCE [LARGE SCALE GENOMIC DNA]</scope>
    <source>
        <strain evidence="9">LMG 24813</strain>
    </source>
</reference>
<name>A0ABV8NYQ2_9BURK</name>
<dbReference type="Proteomes" id="UP001595848">
    <property type="component" value="Unassembled WGS sequence"/>
</dbReference>
<sequence>MTEIAIDRGPGAAEPAAPAAARPSVLRRLWRHRSFRIGAIILLLLVAGAVCAPFITSGDPMAMHIVDRFHRPSLAYPFGADMYGRDVFTRVLYGARLSLWIGLVVAVLAAIGGSLVGMVSGYFTWLDSLLMRVMDALHAFPAILLAIGINAALGPQIHSVIIALAFAYVPRTARIVRAAVLVIRRLDYVDAARISGAGSWRIITRHILPNTLAPLLVTLTFIFAYAILAEATLSFLGIGPPPPLPSWGNIISEGRDYAVEAWWIMLFPGLAISLATLGINLLGDGLRDVLDPRLKVEGS</sequence>
<dbReference type="PANTHER" id="PTHR43386">
    <property type="entry name" value="OLIGOPEPTIDE TRANSPORT SYSTEM PERMEASE PROTEIN APPC"/>
    <property type="match status" value="1"/>
</dbReference>
<evidence type="ECO:0000256" key="1">
    <source>
        <dbReference type="ARBA" id="ARBA00004651"/>
    </source>
</evidence>
<keyword evidence="4 6" id="KW-1133">Transmembrane helix</keyword>